<gene>
    <name evidence="13" type="ORF">BSYN_25450</name>
</gene>
<keyword evidence="7 8" id="KW-0998">Cell outer membrane</keyword>
<evidence type="ECO:0000256" key="8">
    <source>
        <dbReference type="PROSITE-ProRule" id="PRU01360"/>
    </source>
</evidence>
<evidence type="ECO:0000256" key="1">
    <source>
        <dbReference type="ARBA" id="ARBA00004571"/>
    </source>
</evidence>
<evidence type="ECO:0000313" key="14">
    <source>
        <dbReference type="Proteomes" id="UP001496674"/>
    </source>
</evidence>
<keyword evidence="14" id="KW-1185">Reference proteome</keyword>
<dbReference type="NCBIfam" id="TIGR04056">
    <property type="entry name" value="OMP_RagA_SusC"/>
    <property type="match status" value="1"/>
</dbReference>
<dbReference type="Pfam" id="PF00593">
    <property type="entry name" value="TonB_dep_Rec_b-barrel"/>
    <property type="match status" value="1"/>
</dbReference>
<dbReference type="InterPro" id="IPR000531">
    <property type="entry name" value="Beta-barrel_TonB"/>
</dbReference>
<organism evidence="13 14">
    <name type="scientific">Bacteroides sedimenti</name>
    <dbReference type="NCBI Taxonomy" id="2136147"/>
    <lineage>
        <taxon>Bacteria</taxon>
        <taxon>Pseudomonadati</taxon>
        <taxon>Bacteroidota</taxon>
        <taxon>Bacteroidia</taxon>
        <taxon>Bacteroidales</taxon>
        <taxon>Bacteroidaceae</taxon>
        <taxon>Bacteroides</taxon>
    </lineage>
</organism>
<dbReference type="InterPro" id="IPR012910">
    <property type="entry name" value="Plug_dom"/>
</dbReference>
<dbReference type="SUPFAM" id="SSF49464">
    <property type="entry name" value="Carboxypeptidase regulatory domain-like"/>
    <property type="match status" value="1"/>
</dbReference>
<evidence type="ECO:0000256" key="9">
    <source>
        <dbReference type="RuleBase" id="RU003357"/>
    </source>
</evidence>
<sequence>MLKIQTDYFVLTKRILVGASLLFIGIGGIYAETANGLGTSTNAVASVNQQKRITGVITDTKGETVIGANVVQKGTTNATITDIDGKFSLNVPNGALLEVTCVGYLNFELKIGDQTSYTIQLKEKAQTLDEVVVVAYGSQKKVNLTGSVSSVNMSDLVDSRPITNLSSGLAGVAAGVQVSSSSNRPGNDNASILIRGQGTLNNSAPLVIIDGVEGNISNVNPQDIENLSVLKDAASAAIYGSRAANGVLLITTKQGKAGAVKLDYNGYLSFESIGKTIETVSNYADYMELVNEGKLNSNLPAIFSQGKIDLWRANENGDQLLYPNTDWVKGVFKTSVATNHNLSISGGTDKVRFYTAVGYMNNPGVMENSGFNKINFRSNVEGEVKKWLKLGTNLSGYYAETEPGTNAIDDVFTYAAATTPGMSFRSPDGRYGGMNNEEDDSQAANNNPLRRLNNIDGQYTNRNLKARFFGTIAPVKGLSVTGSYTYELTDQQQQTKPVFIDCWNFITNQVTLSGTSRSYLTNYNSKQQRNFMDAVAKYETKINKLDLNVMLGASQEQYRNEWFQAKKLDLIDMGLGVLDGAVGDASASGNKTEWAMQSYFGRVNLGWESRYLLELNIRRDGSSRFLSNQRWGYFPSVSAAWRIDQEPFMEKFASNWLSNLKLRASYGSLGNNAVGNYDALSVYATTNYILNNALATGLSQTAIANANLTWESTNIADIGLDFGAYNNKLTGTVDYFYKKTDGILIDLPAPLVRGNASIPKQNSAIVVNQGVELSLGWQDKIGDFSYFANGNITWLKNEVTKYKGDQYTISGNGLIKEGLPIKAQYVRIVDRIVQTDDDLALVQSIVDNAPIDPATGNKKNPFAYGRPQLGDLLYKDLNGDGLINDDDRKVVGNGPNPKFAYGLNLGAKYKGIDFSVMLQGVTGIKMYWLDGYYTPTVRWGYLINKEIADGRWYQGRTDATYPRLLDSSNTRNTQVSDFWMQNKSFFKIKNIQLGYSLPKELIAKLNIEKVRFYGSLENFFTFSSYKGMDPEVSGTNYPTMKQASVGINITF</sequence>
<evidence type="ECO:0000313" key="13">
    <source>
        <dbReference type="EMBL" id="BEH00281.1"/>
    </source>
</evidence>
<dbReference type="RefSeq" id="WP_353331488.1">
    <property type="nucleotide sequence ID" value="NZ_AP028055.1"/>
</dbReference>
<dbReference type="InterPro" id="IPR037066">
    <property type="entry name" value="Plug_dom_sf"/>
</dbReference>
<keyword evidence="2 8" id="KW-0813">Transport</keyword>
<feature type="compositionally biased region" description="Low complexity" evidence="10">
    <location>
        <begin position="443"/>
        <end position="454"/>
    </location>
</feature>
<proteinExistence type="inferred from homology"/>
<dbReference type="Gene3D" id="2.60.40.1120">
    <property type="entry name" value="Carboxypeptidase-like, regulatory domain"/>
    <property type="match status" value="1"/>
</dbReference>
<name>A0ABN6Z6V5_9BACE</name>
<dbReference type="InterPro" id="IPR036942">
    <property type="entry name" value="Beta-barrel_TonB_sf"/>
</dbReference>
<dbReference type="SUPFAM" id="SSF56935">
    <property type="entry name" value="Porins"/>
    <property type="match status" value="1"/>
</dbReference>
<dbReference type="Gene3D" id="2.170.130.10">
    <property type="entry name" value="TonB-dependent receptor, plug domain"/>
    <property type="match status" value="1"/>
</dbReference>
<evidence type="ECO:0000256" key="5">
    <source>
        <dbReference type="ARBA" id="ARBA00023077"/>
    </source>
</evidence>
<evidence type="ECO:0000256" key="3">
    <source>
        <dbReference type="ARBA" id="ARBA00022452"/>
    </source>
</evidence>
<feature type="domain" description="TonB-dependent receptor plug" evidence="12">
    <location>
        <begin position="141"/>
        <end position="247"/>
    </location>
</feature>
<keyword evidence="4 8" id="KW-0812">Transmembrane</keyword>
<keyword evidence="3 8" id="KW-1134">Transmembrane beta strand</keyword>
<comment type="subcellular location">
    <subcellularLocation>
        <location evidence="1 8">Cell outer membrane</location>
        <topology evidence="1 8">Multi-pass membrane protein</topology>
    </subcellularLocation>
</comment>
<keyword evidence="6 8" id="KW-0472">Membrane</keyword>
<protein>
    <submittedName>
        <fullName evidence="13">SusC/RagA family TonB-linked outer membrane protein</fullName>
    </submittedName>
</protein>
<feature type="domain" description="TonB-dependent receptor-like beta-barrel" evidence="11">
    <location>
        <begin position="432"/>
        <end position="1001"/>
    </location>
</feature>
<dbReference type="PROSITE" id="PS52016">
    <property type="entry name" value="TONB_DEPENDENT_REC_3"/>
    <property type="match status" value="1"/>
</dbReference>
<feature type="region of interest" description="Disordered" evidence="10">
    <location>
        <begin position="433"/>
        <end position="454"/>
    </location>
</feature>
<evidence type="ECO:0000259" key="11">
    <source>
        <dbReference type="Pfam" id="PF00593"/>
    </source>
</evidence>
<dbReference type="InterPro" id="IPR023996">
    <property type="entry name" value="TonB-dep_OMP_SusC/RagA"/>
</dbReference>
<evidence type="ECO:0000256" key="4">
    <source>
        <dbReference type="ARBA" id="ARBA00022692"/>
    </source>
</evidence>
<evidence type="ECO:0000256" key="7">
    <source>
        <dbReference type="ARBA" id="ARBA00023237"/>
    </source>
</evidence>
<dbReference type="Pfam" id="PF07715">
    <property type="entry name" value="Plug"/>
    <property type="match status" value="1"/>
</dbReference>
<dbReference type="InterPro" id="IPR008969">
    <property type="entry name" value="CarboxyPept-like_regulatory"/>
</dbReference>
<dbReference type="InterPro" id="IPR023997">
    <property type="entry name" value="TonB-dep_OMP_SusC/RagA_CS"/>
</dbReference>
<keyword evidence="5 9" id="KW-0798">TonB box</keyword>
<evidence type="ECO:0000256" key="2">
    <source>
        <dbReference type="ARBA" id="ARBA00022448"/>
    </source>
</evidence>
<evidence type="ECO:0000256" key="6">
    <source>
        <dbReference type="ARBA" id="ARBA00023136"/>
    </source>
</evidence>
<comment type="similarity">
    <text evidence="8 9">Belongs to the TonB-dependent receptor family.</text>
</comment>
<dbReference type="Proteomes" id="UP001496674">
    <property type="component" value="Chromosome"/>
</dbReference>
<dbReference type="Gene3D" id="2.40.170.20">
    <property type="entry name" value="TonB-dependent receptor, beta-barrel domain"/>
    <property type="match status" value="1"/>
</dbReference>
<evidence type="ECO:0000256" key="10">
    <source>
        <dbReference type="SAM" id="MobiDB-lite"/>
    </source>
</evidence>
<accession>A0ABN6Z6V5</accession>
<reference evidence="13 14" key="1">
    <citation type="submission" date="2023-04" db="EMBL/GenBank/DDBJ databases">
        <title>Draft genome sequence of acteroides sedimenti strain YN3PY1.</title>
        <authorList>
            <person name="Yoshida N."/>
        </authorList>
    </citation>
    <scope>NUCLEOTIDE SEQUENCE [LARGE SCALE GENOMIC DNA]</scope>
    <source>
        <strain evidence="13 14">YN3PY1</strain>
    </source>
</reference>
<dbReference type="Pfam" id="PF13715">
    <property type="entry name" value="CarbopepD_reg_2"/>
    <property type="match status" value="1"/>
</dbReference>
<evidence type="ECO:0000259" key="12">
    <source>
        <dbReference type="Pfam" id="PF07715"/>
    </source>
</evidence>
<dbReference type="InterPro" id="IPR039426">
    <property type="entry name" value="TonB-dep_rcpt-like"/>
</dbReference>
<dbReference type="EMBL" id="AP028055">
    <property type="protein sequence ID" value="BEH00281.1"/>
    <property type="molecule type" value="Genomic_DNA"/>
</dbReference>
<dbReference type="NCBIfam" id="TIGR04057">
    <property type="entry name" value="SusC_RagA_signa"/>
    <property type="match status" value="1"/>
</dbReference>